<reference evidence="1" key="2">
    <citation type="submission" date="2019-02" db="EMBL/GenBank/DDBJ databases">
        <authorList>
            <person name="Chen S.-C."/>
            <person name="Chien H.-H."/>
            <person name="Lai M.-C."/>
        </authorList>
    </citation>
    <scope>NUCLEOTIDE SEQUENCE</scope>
    <source>
        <strain evidence="1">N2F9704</strain>
    </source>
</reference>
<accession>A0A8A3S3N8</accession>
<evidence type="ECO:0000313" key="2">
    <source>
        <dbReference type="Proteomes" id="UP001042704"/>
    </source>
</evidence>
<dbReference type="KEGG" id="maqe:RJ40_04240"/>
<evidence type="ECO:0000313" key="1">
    <source>
        <dbReference type="EMBL" id="QSZ66758.1"/>
    </source>
</evidence>
<organism evidence="1 2">
    <name type="scientific">Methanofollis aquaemaris</name>
    <dbReference type="NCBI Taxonomy" id="126734"/>
    <lineage>
        <taxon>Archaea</taxon>
        <taxon>Methanobacteriati</taxon>
        <taxon>Methanobacteriota</taxon>
        <taxon>Stenosarchaea group</taxon>
        <taxon>Methanomicrobia</taxon>
        <taxon>Methanomicrobiales</taxon>
        <taxon>Methanomicrobiaceae</taxon>
        <taxon>Methanofollis</taxon>
    </lineage>
</organism>
<reference evidence="1" key="1">
    <citation type="journal article" date="2001" name="Int. J. Syst. Evol. Microbiol.">
        <title>Methanofollis aquaemaris sp. nov., a methanogen isolated from an aquaculture fish pond.</title>
        <authorList>
            <person name="Lai M.C."/>
            <person name="Chen S.C."/>
        </authorList>
    </citation>
    <scope>NUCLEOTIDE SEQUENCE</scope>
    <source>
        <strain evidence="1">N2F9704</strain>
    </source>
</reference>
<dbReference type="Proteomes" id="UP001042704">
    <property type="component" value="Chromosome"/>
</dbReference>
<protein>
    <submittedName>
        <fullName evidence="1">Uncharacterized protein</fullName>
    </submittedName>
</protein>
<gene>
    <name evidence="1" type="ORF">RJ40_04240</name>
</gene>
<dbReference type="AlphaFoldDB" id="A0A8A3S3N8"/>
<proteinExistence type="predicted"/>
<dbReference type="EMBL" id="CP036172">
    <property type="protein sequence ID" value="QSZ66758.1"/>
    <property type="molecule type" value="Genomic_DNA"/>
</dbReference>
<keyword evidence="2" id="KW-1185">Reference proteome</keyword>
<name>A0A8A3S3N8_9EURY</name>
<sequence>MNTGVRVLEVKEGLVPCQEGRRRPLDNCRFCVHSRRFRLCDRWVPSPARAYCTLQRVTNRVDFTGVSAVECDDDGNEGFRSIMTVIS</sequence>